<evidence type="ECO:0008006" key="4">
    <source>
        <dbReference type="Google" id="ProtNLM"/>
    </source>
</evidence>
<name>A0AA37QF94_9BACT</name>
<gene>
    <name evidence="2" type="ORF">rosag_42990</name>
</gene>
<accession>A0AA37QF94</accession>
<reference evidence="2" key="1">
    <citation type="submission" date="2022-08" db="EMBL/GenBank/DDBJ databases">
        <title>Draft genome sequencing of Roseisolibacter agri AW1220.</title>
        <authorList>
            <person name="Tobiishi Y."/>
            <person name="Tonouchi A."/>
        </authorList>
    </citation>
    <scope>NUCLEOTIDE SEQUENCE</scope>
    <source>
        <strain evidence="2">AW1220</strain>
    </source>
</reference>
<evidence type="ECO:0000313" key="2">
    <source>
        <dbReference type="EMBL" id="GLC27786.1"/>
    </source>
</evidence>
<dbReference type="InterPro" id="IPR024078">
    <property type="entry name" value="LmbE-like_dom_sf"/>
</dbReference>
<dbReference type="SUPFAM" id="SSF102588">
    <property type="entry name" value="LmbE-like"/>
    <property type="match status" value="1"/>
</dbReference>
<dbReference type="RefSeq" id="WP_284352216.1">
    <property type="nucleotide sequence ID" value="NZ_BRXS01000007.1"/>
</dbReference>
<dbReference type="EMBL" id="BRXS01000007">
    <property type="protein sequence ID" value="GLC27786.1"/>
    <property type="molecule type" value="Genomic_DNA"/>
</dbReference>
<evidence type="ECO:0000313" key="3">
    <source>
        <dbReference type="Proteomes" id="UP001161325"/>
    </source>
</evidence>
<proteinExistence type="predicted"/>
<protein>
    <recommendedName>
        <fullName evidence="4">PIG-L family deacetylase</fullName>
    </recommendedName>
</protein>
<comment type="caution">
    <text evidence="2">The sequence shown here is derived from an EMBL/GenBank/DDBJ whole genome shotgun (WGS) entry which is preliminary data.</text>
</comment>
<keyword evidence="3" id="KW-1185">Reference proteome</keyword>
<dbReference type="Proteomes" id="UP001161325">
    <property type="component" value="Unassembled WGS sequence"/>
</dbReference>
<organism evidence="2 3">
    <name type="scientific">Roseisolibacter agri</name>
    <dbReference type="NCBI Taxonomy" id="2014610"/>
    <lineage>
        <taxon>Bacteria</taxon>
        <taxon>Pseudomonadati</taxon>
        <taxon>Gemmatimonadota</taxon>
        <taxon>Gemmatimonadia</taxon>
        <taxon>Gemmatimonadales</taxon>
        <taxon>Gemmatimonadaceae</taxon>
        <taxon>Roseisolibacter</taxon>
    </lineage>
</organism>
<feature type="chain" id="PRO_5041219131" description="PIG-L family deacetylase" evidence="1">
    <location>
        <begin position="23"/>
        <end position="258"/>
    </location>
</feature>
<dbReference type="InterPro" id="IPR003737">
    <property type="entry name" value="GlcNAc_PI_deacetylase-related"/>
</dbReference>
<dbReference type="PANTHER" id="PTHR12993">
    <property type="entry name" value="N-ACETYLGLUCOSAMINYL-PHOSPHATIDYLINOSITOL DE-N-ACETYLASE-RELATED"/>
    <property type="match status" value="1"/>
</dbReference>
<feature type="signal peptide" evidence="1">
    <location>
        <begin position="1"/>
        <end position="22"/>
    </location>
</feature>
<evidence type="ECO:0000256" key="1">
    <source>
        <dbReference type="SAM" id="SignalP"/>
    </source>
</evidence>
<dbReference type="Pfam" id="PF02585">
    <property type="entry name" value="PIG-L"/>
    <property type="match status" value="1"/>
</dbReference>
<dbReference type="Gene3D" id="3.40.50.10320">
    <property type="entry name" value="LmbE-like"/>
    <property type="match status" value="1"/>
</dbReference>
<dbReference type="GO" id="GO:0016811">
    <property type="term" value="F:hydrolase activity, acting on carbon-nitrogen (but not peptide) bonds, in linear amides"/>
    <property type="evidence" value="ECO:0007669"/>
    <property type="project" value="TreeGrafter"/>
</dbReference>
<keyword evidence="1" id="KW-0732">Signal</keyword>
<dbReference type="PANTHER" id="PTHR12993:SF30">
    <property type="entry name" value="N-ACETYL-ALPHA-D-GLUCOSAMINYL L-MALATE DEACETYLASE 1"/>
    <property type="match status" value="1"/>
</dbReference>
<dbReference type="AlphaFoldDB" id="A0AA37QF94"/>
<sequence length="258" mass="27969">MHTRAVLPALAGLAVLAHGAPAQEAAPPRTILAIGAHAGDMELTTGMLLLKARQQGARVVLLHLTLGEGGNARLAPEAYGAQKRREATAVAGAMGAEVRFGPWKDGELPNDDEARRWVADAIRDVRPTHVVTHWRESIHKDHAATHAVVKDAVLLASLAGVRTAHPPHRGVRSVWYAENWEDADGFRPYVYVDVTGVVPRWREAVSRYEFVGGTIASFSYLDYYTALATVRGAEARKGQAVAFEIDPLGKRRVLDGLP</sequence>